<comment type="caution">
    <text evidence="1">The sequence shown here is derived from an EMBL/GenBank/DDBJ whole genome shotgun (WGS) entry which is preliminary data.</text>
</comment>
<organism evidence="1 2">
    <name type="scientific">Dendrolimus kikuchii</name>
    <dbReference type="NCBI Taxonomy" id="765133"/>
    <lineage>
        <taxon>Eukaryota</taxon>
        <taxon>Metazoa</taxon>
        <taxon>Ecdysozoa</taxon>
        <taxon>Arthropoda</taxon>
        <taxon>Hexapoda</taxon>
        <taxon>Insecta</taxon>
        <taxon>Pterygota</taxon>
        <taxon>Neoptera</taxon>
        <taxon>Endopterygota</taxon>
        <taxon>Lepidoptera</taxon>
        <taxon>Glossata</taxon>
        <taxon>Ditrysia</taxon>
        <taxon>Bombycoidea</taxon>
        <taxon>Lasiocampidae</taxon>
        <taxon>Dendrolimus</taxon>
    </lineage>
</organism>
<proteinExistence type="predicted"/>
<dbReference type="Proteomes" id="UP000824533">
    <property type="component" value="Linkage Group LG17"/>
</dbReference>
<evidence type="ECO:0000313" key="2">
    <source>
        <dbReference type="Proteomes" id="UP000824533"/>
    </source>
</evidence>
<gene>
    <name evidence="1" type="ORF">K1T71_009826</name>
</gene>
<protein>
    <submittedName>
        <fullName evidence="1">Uncharacterized protein</fullName>
    </submittedName>
</protein>
<accession>A0ACC1CT36</accession>
<evidence type="ECO:0000313" key="1">
    <source>
        <dbReference type="EMBL" id="KAJ0174718.1"/>
    </source>
</evidence>
<name>A0ACC1CT36_9NEOP</name>
<keyword evidence="2" id="KW-1185">Reference proteome</keyword>
<sequence>MPAKKDGPRSPKAEEVPKKSCVVPDVVTLQEATYASNWVWTQEYGFPYPEHGFENNLKIWSGKRQRTNMKPKMKQTWKIKIIDFNYVRCAYQWTSRLQRPADCDKRTFMQVKINEDTREHNFVSCGAATAALMKPPEERKGYCTD</sequence>
<dbReference type="EMBL" id="CM034403">
    <property type="protein sequence ID" value="KAJ0174718.1"/>
    <property type="molecule type" value="Genomic_DNA"/>
</dbReference>
<reference evidence="1 2" key="1">
    <citation type="journal article" date="2021" name="Front. Genet.">
        <title>Chromosome-Level Genome Assembly Reveals Significant Gene Expansion in the Toll and IMD Signaling Pathways of Dendrolimus kikuchii.</title>
        <authorList>
            <person name="Zhou J."/>
            <person name="Wu P."/>
            <person name="Xiong Z."/>
            <person name="Liu N."/>
            <person name="Zhao N."/>
            <person name="Ji M."/>
            <person name="Qiu Y."/>
            <person name="Yang B."/>
        </authorList>
    </citation>
    <scope>NUCLEOTIDE SEQUENCE [LARGE SCALE GENOMIC DNA]</scope>
    <source>
        <strain evidence="1">Ann1</strain>
    </source>
</reference>